<feature type="domain" description="VanZ-like" evidence="6">
    <location>
        <begin position="48"/>
        <end position="193"/>
    </location>
</feature>
<evidence type="ECO:0000256" key="2">
    <source>
        <dbReference type="ARBA" id="ARBA00022692"/>
    </source>
</evidence>
<dbReference type="InterPro" id="IPR006976">
    <property type="entry name" value="VanZ-like"/>
</dbReference>
<feature type="transmembrane region" description="Helical" evidence="5">
    <location>
        <begin position="146"/>
        <end position="164"/>
    </location>
</feature>
<dbReference type="PANTHER" id="PTHR36834:SF1">
    <property type="entry name" value="INTEGRAL MEMBRANE PROTEIN"/>
    <property type="match status" value="1"/>
</dbReference>
<evidence type="ECO:0000256" key="4">
    <source>
        <dbReference type="ARBA" id="ARBA00023136"/>
    </source>
</evidence>
<dbReference type="PANTHER" id="PTHR36834">
    <property type="entry name" value="MEMBRANE PROTEIN-RELATED"/>
    <property type="match status" value="1"/>
</dbReference>
<feature type="domain" description="RDD" evidence="7">
    <location>
        <begin position="216"/>
        <end position="353"/>
    </location>
</feature>
<feature type="transmembrane region" description="Helical" evidence="5">
    <location>
        <begin position="176"/>
        <end position="198"/>
    </location>
</feature>
<feature type="transmembrane region" description="Helical" evidence="5">
    <location>
        <begin position="6"/>
        <end position="30"/>
    </location>
</feature>
<feature type="transmembrane region" description="Helical" evidence="5">
    <location>
        <begin position="316"/>
        <end position="337"/>
    </location>
</feature>
<evidence type="ECO:0000256" key="1">
    <source>
        <dbReference type="ARBA" id="ARBA00004141"/>
    </source>
</evidence>
<dbReference type="EMBL" id="JBHSQV010000174">
    <property type="protein sequence ID" value="MFC5988020.1"/>
    <property type="molecule type" value="Genomic_DNA"/>
</dbReference>
<dbReference type="Pfam" id="PF04892">
    <property type="entry name" value="VanZ"/>
    <property type="match status" value="1"/>
</dbReference>
<feature type="transmembrane region" description="Helical" evidence="5">
    <location>
        <begin position="246"/>
        <end position="271"/>
    </location>
</feature>
<dbReference type="InterPro" id="IPR053150">
    <property type="entry name" value="Teicoplanin_resist-assoc"/>
</dbReference>
<evidence type="ECO:0000256" key="3">
    <source>
        <dbReference type="ARBA" id="ARBA00022989"/>
    </source>
</evidence>
<feature type="transmembrane region" description="Helical" evidence="5">
    <location>
        <begin position="292"/>
        <end position="310"/>
    </location>
</feature>
<organism evidence="8 9">
    <name type="scientific">Marinicrinis lubricantis</name>
    <dbReference type="NCBI Taxonomy" id="2086470"/>
    <lineage>
        <taxon>Bacteria</taxon>
        <taxon>Bacillati</taxon>
        <taxon>Bacillota</taxon>
        <taxon>Bacilli</taxon>
        <taxon>Bacillales</taxon>
        <taxon>Paenibacillaceae</taxon>
    </lineage>
</organism>
<evidence type="ECO:0000259" key="7">
    <source>
        <dbReference type="Pfam" id="PF06271"/>
    </source>
</evidence>
<dbReference type="RefSeq" id="WP_379895458.1">
    <property type="nucleotide sequence ID" value="NZ_CBCSCT010000025.1"/>
</dbReference>
<reference evidence="9" key="1">
    <citation type="journal article" date="2019" name="Int. J. Syst. Evol. Microbiol.">
        <title>The Global Catalogue of Microorganisms (GCM) 10K type strain sequencing project: providing services to taxonomists for standard genome sequencing and annotation.</title>
        <authorList>
            <consortium name="The Broad Institute Genomics Platform"/>
            <consortium name="The Broad Institute Genome Sequencing Center for Infectious Disease"/>
            <person name="Wu L."/>
            <person name="Ma J."/>
        </authorList>
    </citation>
    <scope>NUCLEOTIDE SEQUENCE [LARGE SCALE GENOMIC DNA]</scope>
    <source>
        <strain evidence="9">CCM 8749</strain>
    </source>
</reference>
<protein>
    <submittedName>
        <fullName evidence="8">VanZ family protein</fullName>
    </submittedName>
</protein>
<evidence type="ECO:0000313" key="9">
    <source>
        <dbReference type="Proteomes" id="UP001596250"/>
    </source>
</evidence>
<name>A0ABW1ISE1_9BACL</name>
<feature type="transmembrane region" description="Helical" evidence="5">
    <location>
        <begin position="42"/>
        <end position="62"/>
    </location>
</feature>
<keyword evidence="2 5" id="KW-0812">Transmembrane</keyword>
<dbReference type="Proteomes" id="UP001596250">
    <property type="component" value="Unassembled WGS sequence"/>
</dbReference>
<evidence type="ECO:0000259" key="6">
    <source>
        <dbReference type="Pfam" id="PF04892"/>
    </source>
</evidence>
<gene>
    <name evidence="8" type="ORF">ACFPXP_16575</name>
</gene>
<evidence type="ECO:0000256" key="5">
    <source>
        <dbReference type="SAM" id="Phobius"/>
    </source>
</evidence>
<feature type="transmembrane region" description="Helical" evidence="5">
    <location>
        <begin position="219"/>
        <end position="240"/>
    </location>
</feature>
<keyword evidence="4 5" id="KW-0472">Membrane</keyword>
<dbReference type="InterPro" id="IPR010432">
    <property type="entry name" value="RDD"/>
</dbReference>
<feature type="transmembrane region" description="Helical" evidence="5">
    <location>
        <begin position="116"/>
        <end position="134"/>
    </location>
</feature>
<comment type="caution">
    <text evidence="8">The sequence shown here is derived from an EMBL/GenBank/DDBJ whole genome shotgun (WGS) entry which is preliminary data.</text>
</comment>
<dbReference type="PIRSF" id="PIRSF031578">
    <property type="entry name" value="Uncharacterised_Vanz_RDD-cont"/>
    <property type="match status" value="1"/>
</dbReference>
<keyword evidence="3 5" id="KW-1133">Transmembrane helix</keyword>
<sequence>MSYIIPIQYAFMLFPMAAFLFTLPFLLYQYRKYGYINKIRAVVLYALLLYLMNAYFLVILPLPDTQQTCTPESMIHDPYQSTPFHFIEDIANETQVNLSKPGTYISLLGERAFQQVAFNVLMLVPFGMILRYYFQRSWVRTIFTSLLLSLFFEITQVTGLYGIYECPYRLFDVDDLIANTSGGLLGYIIAPLLTRFLPKTEELDEGIVLDELPIALTRRLLALGVDYLLLLLPIGFIVMVSEPIYALLPILAYFIFVPWITNGYTFGKWLLRIRLIGQGERIELAELVHRYGLLYAGWGGMNMLLLSGVVKEFPIIITQLIMFAVFLVDVVFVLHIISRLYRKDKRLLHDKWSHTRQRVR</sequence>
<comment type="subcellular location">
    <subcellularLocation>
        <location evidence="1">Membrane</location>
        <topology evidence="1">Multi-pass membrane protein</topology>
    </subcellularLocation>
</comment>
<evidence type="ECO:0000313" key="8">
    <source>
        <dbReference type="EMBL" id="MFC5988020.1"/>
    </source>
</evidence>
<accession>A0ABW1ISE1</accession>
<dbReference type="Pfam" id="PF06271">
    <property type="entry name" value="RDD"/>
    <property type="match status" value="1"/>
</dbReference>
<proteinExistence type="predicted"/>
<dbReference type="InterPro" id="IPR021192">
    <property type="entry name" value="UCP031578_Vanz/RDD"/>
</dbReference>
<keyword evidence="9" id="KW-1185">Reference proteome</keyword>